<name>S4PQ23_9NEOP</name>
<evidence type="ECO:0000259" key="2">
    <source>
        <dbReference type="Pfam" id="PF16018"/>
    </source>
</evidence>
<accession>S4PQ23</accession>
<dbReference type="EMBL" id="GAIX01002065">
    <property type="protein sequence ID" value="JAA90495.1"/>
    <property type="molecule type" value="Transcribed_RNA"/>
</dbReference>
<feature type="non-terminal residue" evidence="3">
    <location>
        <position position="127"/>
    </location>
</feature>
<feature type="region of interest" description="Disordered" evidence="1">
    <location>
        <begin position="80"/>
        <end position="110"/>
    </location>
</feature>
<sequence>MGEPKADKANLRHNIKSRLDRLANMYSDNPTLSPPIYRSEEYMSSPPKEPHSMKPKHDGKKKFGRLAALADQINNWEDDLRHHALQPETTKTSSNQKKEDKMDSSTLDMSIHSFKDINKALQTAKNN</sequence>
<feature type="region of interest" description="Disordered" evidence="1">
    <location>
        <begin position="25"/>
        <end position="61"/>
    </location>
</feature>
<reference evidence="3" key="1">
    <citation type="journal article" date="2013" name="BMC Genomics">
        <title>Unscrambling butterfly oogenesis.</title>
        <authorList>
            <person name="Carter J.M."/>
            <person name="Baker S.C."/>
            <person name="Pink R."/>
            <person name="Carter D.R."/>
            <person name="Collins A."/>
            <person name="Tomlin J."/>
            <person name="Gibbs M."/>
            <person name="Breuker C.J."/>
        </authorList>
    </citation>
    <scope>NUCLEOTIDE SEQUENCE</scope>
    <source>
        <tissue evidence="3">Ovary</tissue>
    </source>
</reference>
<dbReference type="AlphaFoldDB" id="S4PQ23"/>
<organism evidence="3">
    <name type="scientific">Pararge aegeria</name>
    <name type="common">speckled wood butterfly</name>
    <dbReference type="NCBI Taxonomy" id="116150"/>
    <lineage>
        <taxon>Eukaryota</taxon>
        <taxon>Metazoa</taxon>
        <taxon>Ecdysozoa</taxon>
        <taxon>Arthropoda</taxon>
        <taxon>Hexapoda</taxon>
        <taxon>Insecta</taxon>
        <taxon>Pterygota</taxon>
        <taxon>Neoptera</taxon>
        <taxon>Endopterygota</taxon>
        <taxon>Lepidoptera</taxon>
        <taxon>Glossata</taxon>
        <taxon>Ditrysia</taxon>
        <taxon>Papilionoidea</taxon>
        <taxon>Nymphalidae</taxon>
        <taxon>Satyrinae</taxon>
        <taxon>Satyrini</taxon>
        <taxon>Parargina</taxon>
        <taxon>Pararge</taxon>
    </lineage>
</organism>
<dbReference type="Pfam" id="PF16018">
    <property type="entry name" value="Anillin_N"/>
    <property type="match status" value="1"/>
</dbReference>
<reference evidence="3" key="2">
    <citation type="submission" date="2013-05" db="EMBL/GenBank/DDBJ databases">
        <authorList>
            <person name="Carter J.-M."/>
            <person name="Baker S.C."/>
            <person name="Pink R."/>
            <person name="Carter D.R.F."/>
            <person name="Collins A."/>
            <person name="Tomlin J."/>
            <person name="Gibbs M."/>
            <person name="Breuker C.J."/>
        </authorList>
    </citation>
    <scope>NUCLEOTIDE SEQUENCE</scope>
    <source>
        <tissue evidence="3">Ovary</tissue>
    </source>
</reference>
<protein>
    <submittedName>
        <fullName evidence="3">Scraps</fullName>
    </submittedName>
</protein>
<evidence type="ECO:0000313" key="3">
    <source>
        <dbReference type="EMBL" id="JAA90495.1"/>
    </source>
</evidence>
<evidence type="ECO:0000256" key="1">
    <source>
        <dbReference type="SAM" id="MobiDB-lite"/>
    </source>
</evidence>
<dbReference type="InterPro" id="IPR031970">
    <property type="entry name" value="Anillin_N"/>
</dbReference>
<feature type="domain" description="Anillin N-terminal" evidence="2">
    <location>
        <begin position="36"/>
        <end position="91"/>
    </location>
</feature>
<proteinExistence type="predicted"/>